<sequence>MTNARDGPSTAPAGEWYNSYQTRAMQDHDAGAVRGIWMTGFGHWTDRDEKWLTEALAPRYGARGRVAVHNGRVLGYTVYEFATGAAADTYAHDYYGGADDDVVGIIDMVATRHGCESAGIAGSLVDDALHDFEEADADAVVAVSWRRESTYDSAPLFESRGFEAVATLDGIYREFRSPCPECGTGKCECQATMFVRGGDADE</sequence>
<dbReference type="SUPFAM" id="SSF55729">
    <property type="entry name" value="Acyl-CoA N-acyltransferases (Nat)"/>
    <property type="match status" value="1"/>
</dbReference>
<protein>
    <recommendedName>
        <fullName evidence="1">N-acetyltransferase domain-containing protein</fullName>
    </recommendedName>
</protein>
<evidence type="ECO:0000259" key="1">
    <source>
        <dbReference type="PROSITE" id="PS51186"/>
    </source>
</evidence>
<comment type="caution">
    <text evidence="2">The sequence shown here is derived from an EMBL/GenBank/DDBJ whole genome shotgun (WGS) entry which is preliminary data.</text>
</comment>
<dbReference type="PROSITE" id="PS51186">
    <property type="entry name" value="GNAT"/>
    <property type="match status" value="1"/>
</dbReference>
<evidence type="ECO:0000313" key="2">
    <source>
        <dbReference type="EMBL" id="GGC72372.1"/>
    </source>
</evidence>
<dbReference type="EMBL" id="BMCI01000010">
    <property type="protein sequence ID" value="GGC72372.1"/>
    <property type="molecule type" value="Genomic_DNA"/>
</dbReference>
<gene>
    <name evidence="2" type="ORF">GCM10007209_37860</name>
</gene>
<dbReference type="AlphaFoldDB" id="A0A830EAT3"/>
<proteinExistence type="predicted"/>
<name>A0A830EAT3_9EURY</name>
<accession>A0A830EAT3</accession>
<reference evidence="2" key="2">
    <citation type="submission" date="2020-09" db="EMBL/GenBank/DDBJ databases">
        <authorList>
            <person name="Sun Q."/>
            <person name="Sedlacek I."/>
        </authorList>
    </citation>
    <scope>NUCLEOTIDE SEQUENCE</scope>
    <source>
        <strain evidence="2">CCM 7217</strain>
    </source>
</reference>
<organism evidence="2 3">
    <name type="scientific">Haloferax sulfurifontis</name>
    <dbReference type="NCBI Taxonomy" id="255616"/>
    <lineage>
        <taxon>Archaea</taxon>
        <taxon>Methanobacteriati</taxon>
        <taxon>Methanobacteriota</taxon>
        <taxon>Stenosarchaea group</taxon>
        <taxon>Halobacteria</taxon>
        <taxon>Halobacteriales</taxon>
        <taxon>Haloferacaceae</taxon>
        <taxon>Haloferax</taxon>
    </lineage>
</organism>
<evidence type="ECO:0000313" key="3">
    <source>
        <dbReference type="Proteomes" id="UP000646833"/>
    </source>
</evidence>
<dbReference type="GO" id="GO:0016747">
    <property type="term" value="F:acyltransferase activity, transferring groups other than amino-acyl groups"/>
    <property type="evidence" value="ECO:0007669"/>
    <property type="project" value="InterPro"/>
</dbReference>
<dbReference type="Gene3D" id="3.40.630.30">
    <property type="match status" value="1"/>
</dbReference>
<dbReference type="InterPro" id="IPR000182">
    <property type="entry name" value="GNAT_dom"/>
</dbReference>
<dbReference type="RefSeq" id="WP_007274017.1">
    <property type="nucleotide sequence ID" value="NZ_BMCI01000010.1"/>
</dbReference>
<dbReference type="Proteomes" id="UP000646833">
    <property type="component" value="Unassembled WGS sequence"/>
</dbReference>
<dbReference type="InterPro" id="IPR016181">
    <property type="entry name" value="Acyl_CoA_acyltransferase"/>
</dbReference>
<reference evidence="2" key="1">
    <citation type="journal article" date="2014" name="Int. J. Syst. Evol. Microbiol.">
        <title>Complete genome sequence of Corynebacterium casei LMG S-19264T (=DSM 44701T), isolated from a smear-ripened cheese.</title>
        <authorList>
            <consortium name="US DOE Joint Genome Institute (JGI-PGF)"/>
            <person name="Walter F."/>
            <person name="Albersmeier A."/>
            <person name="Kalinowski J."/>
            <person name="Ruckert C."/>
        </authorList>
    </citation>
    <scope>NUCLEOTIDE SEQUENCE</scope>
    <source>
        <strain evidence="2">CCM 7217</strain>
    </source>
</reference>
<feature type="domain" description="N-acetyltransferase" evidence="1">
    <location>
        <begin position="20"/>
        <end position="180"/>
    </location>
</feature>